<proteinExistence type="predicted"/>
<organism evidence="1 2">
    <name type="scientific">Handroanthus impetiginosus</name>
    <dbReference type="NCBI Taxonomy" id="429701"/>
    <lineage>
        <taxon>Eukaryota</taxon>
        <taxon>Viridiplantae</taxon>
        <taxon>Streptophyta</taxon>
        <taxon>Embryophyta</taxon>
        <taxon>Tracheophyta</taxon>
        <taxon>Spermatophyta</taxon>
        <taxon>Magnoliopsida</taxon>
        <taxon>eudicotyledons</taxon>
        <taxon>Gunneridae</taxon>
        <taxon>Pentapetalae</taxon>
        <taxon>asterids</taxon>
        <taxon>lamiids</taxon>
        <taxon>Lamiales</taxon>
        <taxon>Bignoniaceae</taxon>
        <taxon>Crescentiina</taxon>
        <taxon>Tabebuia alliance</taxon>
        <taxon>Handroanthus</taxon>
    </lineage>
</organism>
<gene>
    <name evidence="1" type="ORF">CDL12_13144</name>
</gene>
<name>A0A2G9H9Q1_9LAMI</name>
<evidence type="ECO:0000313" key="1">
    <source>
        <dbReference type="EMBL" id="PIN14247.1"/>
    </source>
</evidence>
<evidence type="ECO:0000313" key="2">
    <source>
        <dbReference type="Proteomes" id="UP000231279"/>
    </source>
</evidence>
<sequence>MKRITGGLGYLSNNTIMVPASKTFLPHNAFRQQLRGFQQTKSAHLLTHQSSILWAFQQTQILLYQISQTQFHNKEKSIFHL</sequence>
<protein>
    <submittedName>
        <fullName evidence="1">Uncharacterized protein</fullName>
    </submittedName>
</protein>
<accession>A0A2G9H9Q1</accession>
<keyword evidence="2" id="KW-1185">Reference proteome</keyword>
<comment type="caution">
    <text evidence="1">The sequence shown here is derived from an EMBL/GenBank/DDBJ whole genome shotgun (WGS) entry which is preliminary data.</text>
</comment>
<reference evidence="2" key="1">
    <citation type="journal article" date="2018" name="Gigascience">
        <title>Genome assembly of the Pink Ipe (Handroanthus impetiginosus, Bignoniaceae), a highly valued, ecologically keystone Neotropical timber forest tree.</title>
        <authorList>
            <person name="Silva-Junior O.B."/>
            <person name="Grattapaglia D."/>
            <person name="Novaes E."/>
            <person name="Collevatti R.G."/>
        </authorList>
    </citation>
    <scope>NUCLEOTIDE SEQUENCE [LARGE SCALE GENOMIC DNA]</scope>
    <source>
        <strain evidence="2">cv. UFG-1</strain>
    </source>
</reference>
<dbReference type="EMBL" id="NKXS01002321">
    <property type="protein sequence ID" value="PIN14247.1"/>
    <property type="molecule type" value="Genomic_DNA"/>
</dbReference>
<dbReference type="Proteomes" id="UP000231279">
    <property type="component" value="Unassembled WGS sequence"/>
</dbReference>
<dbReference type="AlphaFoldDB" id="A0A2G9H9Q1"/>